<keyword evidence="2" id="KW-1185">Reference proteome</keyword>
<protein>
    <recommendedName>
        <fullName evidence="3">Outer membrane protein beta-barrel domain-containing protein</fullName>
    </recommendedName>
</protein>
<dbReference type="Proteomes" id="UP000237968">
    <property type="component" value="Unassembled WGS sequence"/>
</dbReference>
<evidence type="ECO:0000313" key="1">
    <source>
        <dbReference type="EMBL" id="PRP92298.1"/>
    </source>
</evidence>
<name>A0A2S9XHF2_9BACT</name>
<accession>A0A2S9XHF2</accession>
<evidence type="ECO:0008006" key="3">
    <source>
        <dbReference type="Google" id="ProtNLM"/>
    </source>
</evidence>
<dbReference type="RefSeq" id="WP_106394261.1">
    <property type="nucleotide sequence ID" value="NZ_PVNK01000216.1"/>
</dbReference>
<organism evidence="1 2">
    <name type="scientific">Enhygromyxa salina</name>
    <dbReference type="NCBI Taxonomy" id="215803"/>
    <lineage>
        <taxon>Bacteria</taxon>
        <taxon>Pseudomonadati</taxon>
        <taxon>Myxococcota</taxon>
        <taxon>Polyangia</taxon>
        <taxon>Nannocystales</taxon>
        <taxon>Nannocystaceae</taxon>
        <taxon>Enhygromyxa</taxon>
    </lineage>
</organism>
<gene>
    <name evidence="1" type="ORF">ENSA5_50170</name>
</gene>
<dbReference type="OrthoDB" id="5510722at2"/>
<proteinExistence type="predicted"/>
<reference evidence="1 2" key="1">
    <citation type="submission" date="2018-03" db="EMBL/GenBank/DDBJ databases">
        <title>Draft Genome Sequences of the Obligatory Marine Myxobacteria Enhygromyxa salina SWB005.</title>
        <authorList>
            <person name="Poehlein A."/>
            <person name="Moghaddam J.A."/>
            <person name="Harms H."/>
            <person name="Alanjari M."/>
            <person name="Koenig G.M."/>
            <person name="Daniel R."/>
            <person name="Schaeberle T.F."/>
        </authorList>
    </citation>
    <scope>NUCLEOTIDE SEQUENCE [LARGE SCALE GENOMIC DNA]</scope>
    <source>
        <strain evidence="1 2">SWB005</strain>
    </source>
</reference>
<sequence>MLDALFLSDFAGVELGYRRGLGRHLSVGALLEYAYPNPGYGHLVGFGHTLEVIGWLKRPWTGVYFAAHLTLGHQFVVSLPRLRSVALGGGASIGWSWDLTSHINVAFSGGLRRMGVVARTPQICTLPEQCVFTSPGFQPRFTLSFGYRF</sequence>
<comment type="caution">
    <text evidence="1">The sequence shown here is derived from an EMBL/GenBank/DDBJ whole genome shotgun (WGS) entry which is preliminary data.</text>
</comment>
<dbReference type="AlphaFoldDB" id="A0A2S9XHF2"/>
<evidence type="ECO:0000313" key="2">
    <source>
        <dbReference type="Proteomes" id="UP000237968"/>
    </source>
</evidence>
<dbReference type="EMBL" id="PVNK01000216">
    <property type="protein sequence ID" value="PRP92298.1"/>
    <property type="molecule type" value="Genomic_DNA"/>
</dbReference>